<dbReference type="EMBL" id="CAMXCT030006678">
    <property type="protein sequence ID" value="CAL4805457.1"/>
    <property type="molecule type" value="Genomic_DNA"/>
</dbReference>
<dbReference type="Gene3D" id="3.40.50.150">
    <property type="entry name" value="Vaccinia Virus protein VP39"/>
    <property type="match status" value="1"/>
</dbReference>
<evidence type="ECO:0000313" key="8">
    <source>
        <dbReference type="Proteomes" id="UP001152797"/>
    </source>
</evidence>
<dbReference type="OrthoDB" id="641149at2759"/>
<feature type="region of interest" description="Disordered" evidence="5">
    <location>
        <begin position="829"/>
        <end position="849"/>
    </location>
</feature>
<evidence type="ECO:0000313" key="7">
    <source>
        <dbReference type="EMBL" id="CAL1171520.1"/>
    </source>
</evidence>
<feature type="compositionally biased region" description="Basic and acidic residues" evidence="5">
    <location>
        <begin position="549"/>
        <end position="571"/>
    </location>
</feature>
<keyword evidence="3" id="KW-0808">Transferase</keyword>
<dbReference type="GO" id="GO:0003886">
    <property type="term" value="F:DNA (cytosine-5-)-methyltransferase activity"/>
    <property type="evidence" value="ECO:0007669"/>
    <property type="project" value="UniProtKB-EC"/>
</dbReference>
<evidence type="ECO:0000313" key="6">
    <source>
        <dbReference type="EMBL" id="CAI4018145.1"/>
    </source>
</evidence>
<dbReference type="EMBL" id="CAMXCT020006678">
    <property type="protein sequence ID" value="CAL1171520.1"/>
    <property type="molecule type" value="Genomic_DNA"/>
</dbReference>
<dbReference type="Proteomes" id="UP001152797">
    <property type="component" value="Unassembled WGS sequence"/>
</dbReference>
<protein>
    <recommendedName>
        <fullName evidence="1">DNA (cytosine-5-)-methyltransferase</fullName>
        <ecNumber evidence="1">2.1.1.37</ecNumber>
    </recommendedName>
</protein>
<feature type="compositionally biased region" description="Basic and acidic residues" evidence="5">
    <location>
        <begin position="524"/>
        <end position="539"/>
    </location>
</feature>
<dbReference type="PANTHER" id="PTHR23068">
    <property type="entry name" value="DNA CYTOSINE-5- -METHYLTRANSFERASE 3-RELATED"/>
    <property type="match status" value="1"/>
</dbReference>
<dbReference type="InterPro" id="IPR050390">
    <property type="entry name" value="C5-Methyltransferase"/>
</dbReference>
<dbReference type="EMBL" id="CAMXCT010006678">
    <property type="protein sequence ID" value="CAI4018145.1"/>
    <property type="molecule type" value="Genomic_DNA"/>
</dbReference>
<keyword evidence="2" id="KW-0489">Methyltransferase</keyword>
<reference evidence="7" key="2">
    <citation type="submission" date="2024-04" db="EMBL/GenBank/DDBJ databases">
        <authorList>
            <person name="Chen Y."/>
            <person name="Shah S."/>
            <person name="Dougan E. K."/>
            <person name="Thang M."/>
            <person name="Chan C."/>
        </authorList>
    </citation>
    <scope>NUCLEOTIDE SEQUENCE [LARGE SCALE GENOMIC DNA]</scope>
</reference>
<evidence type="ECO:0000256" key="5">
    <source>
        <dbReference type="SAM" id="MobiDB-lite"/>
    </source>
</evidence>
<comment type="caution">
    <text evidence="6">The sequence shown here is derived from an EMBL/GenBank/DDBJ whole genome shotgun (WGS) entry which is preliminary data.</text>
</comment>
<keyword evidence="4" id="KW-0949">S-adenosyl-L-methionine</keyword>
<reference evidence="6" key="1">
    <citation type="submission" date="2022-10" db="EMBL/GenBank/DDBJ databases">
        <authorList>
            <person name="Chen Y."/>
            <person name="Dougan E. K."/>
            <person name="Chan C."/>
            <person name="Rhodes N."/>
            <person name="Thang M."/>
        </authorList>
    </citation>
    <scope>NUCLEOTIDE SEQUENCE</scope>
</reference>
<gene>
    <name evidence="6" type="ORF">C1SCF055_LOCUS42739</name>
</gene>
<dbReference type="Pfam" id="PF00145">
    <property type="entry name" value="DNA_methylase"/>
    <property type="match status" value="1"/>
</dbReference>
<feature type="region of interest" description="Disordered" evidence="5">
    <location>
        <begin position="507"/>
        <end position="618"/>
    </location>
</feature>
<dbReference type="EC" id="2.1.1.37" evidence="1"/>
<feature type="compositionally biased region" description="Basic and acidic residues" evidence="5">
    <location>
        <begin position="233"/>
        <end position="264"/>
    </location>
</feature>
<feature type="region of interest" description="Disordered" evidence="5">
    <location>
        <begin position="134"/>
        <end position="276"/>
    </location>
</feature>
<accession>A0A9P1M438</accession>
<sequence>MDLKALLRRAHMFSLEDFKTLWASVRELVVIETLDDKGKPQGEALVRMDQLYQADADGAFAKVSYVACSDEYYQWWVDHDMGTNTFHHFCRHDTLKGCMAKTGREGIVHVLQWTPVTRPEAETVLREWDYSPSLLGRTPRSLPAPLPDRRVVSESASKSLPLRPPPGLEKARTPALRNLETRPGPDQDEEHEEEEEAHDLRVKKSGRARPVSPPPPPPRKQRPQDSGGAALDKMLDEDPHDADSDKLRGDAHERLATLREDLQRRKAARGKSDPGAVLATRAAAVAETAGKKRKSSQGDKMISALTKALRKKTVKEEIDYGDEARHSGSSDGSDSEEDEKRLLGGSLGSGSAVAKQRKLRQLSEKKPGRLLQTGYASMHEQVGTYFGNDEANKDVLTPVALRYLLSYALPQFRNGVSHDKYRELRTLATCLDHLVAGQTGQAGDFLLQRYKALLMTQRDGSDAASRFIELLPEEDMPTMASSSESYLARSLAVHQAKSDELLRRGGEEQGNFLPSTPPAVNRETIPDSEKEPNSDERKKWQPKPTSRCTRWEPDQTRREGSKGLLRRREGETPGPSDPGGLNWEIQSTEKFSPAPGWGKSEPLEKQNDDTAGTGGASQGKVDVFLSQSASMLAAEVNEGWPTVCPVLAGAPVPVSPREWEKGHGRGRVASSCSVHAERTGGKADVVAQEKPLSPVTHALPLRLEELQPGLPDAAVGGSLDAFRTADNEVQAWLGNPEKTLKPREMWPSKVPTAKINATKSEWYRVVKELHQRNILAVIPKEEMFSVDGVMVLNGPLSPLVIRRSEGSLLRLEVASSLAWPDDVQVAGAREQGSRNGRSGDVTGPCPKTHSTRSLTGFSNYLDDFDAPEIVHTADIASLQGTVSELQRRQRAAYDVNGVAISLKKSQSRETKVVRMGAEIDGVKGLLSAPLTKRREVIGFALWLFGQRLPLAKGALMVLGRMVRCFEFRRPLMSALRDCWPTVPPHVRMPLKRETIRSLIRGCILMPMAVANLRSQVDGLVSASDASETGGGLCVSHELTDEGRATLETLQSGAYAESRMSPFHAAGEMPVKDPKGPKVFVLSLFDGVAAVMCALTRLPCQVVGFAASEIDRECKRLVRKRWPGVIELGKVEDITDTVITSLVNSLGFKIDILLISAGSPCQDLTALLANRKGLEGNRSKLFFHIPRIHGLCKRRFTGRTALLVENVYSMTAEARDQFTEVLGVRPILILASDFSWVKRPRLYWVDWDIDPQADEKLIDEGTFLRWKFPDVRQEHGHWVDPGWEHLGQECLPTFTRALPRATAPLQPAGIATASHEA</sequence>
<dbReference type="GO" id="GO:0005634">
    <property type="term" value="C:nucleus"/>
    <property type="evidence" value="ECO:0007669"/>
    <property type="project" value="TreeGrafter"/>
</dbReference>
<dbReference type="SUPFAM" id="SSF53335">
    <property type="entry name" value="S-adenosyl-L-methionine-dependent methyltransferases"/>
    <property type="match status" value="1"/>
</dbReference>
<evidence type="ECO:0000256" key="4">
    <source>
        <dbReference type="ARBA" id="ARBA00022691"/>
    </source>
</evidence>
<keyword evidence="8" id="KW-1185">Reference proteome</keyword>
<evidence type="ECO:0000256" key="2">
    <source>
        <dbReference type="ARBA" id="ARBA00022603"/>
    </source>
</evidence>
<dbReference type="GO" id="GO:0032259">
    <property type="term" value="P:methylation"/>
    <property type="evidence" value="ECO:0007669"/>
    <property type="project" value="UniProtKB-KW"/>
</dbReference>
<proteinExistence type="predicted"/>
<evidence type="ECO:0000256" key="3">
    <source>
        <dbReference type="ARBA" id="ARBA00022679"/>
    </source>
</evidence>
<evidence type="ECO:0000256" key="1">
    <source>
        <dbReference type="ARBA" id="ARBA00011975"/>
    </source>
</evidence>
<feature type="compositionally biased region" description="Acidic residues" evidence="5">
    <location>
        <begin position="186"/>
        <end position="197"/>
    </location>
</feature>
<feature type="compositionally biased region" description="Basic and acidic residues" evidence="5">
    <location>
        <begin position="319"/>
        <end position="328"/>
    </location>
</feature>
<dbReference type="InterPro" id="IPR001525">
    <property type="entry name" value="C5_MeTfrase"/>
</dbReference>
<dbReference type="PANTHER" id="PTHR23068:SF25">
    <property type="entry name" value="DNA (CYTOSINE-5)-METHYLTRANSFERASE DRM2"/>
    <property type="match status" value="1"/>
</dbReference>
<name>A0A9P1M438_9DINO</name>
<feature type="region of interest" description="Disordered" evidence="5">
    <location>
        <begin position="319"/>
        <end position="366"/>
    </location>
</feature>
<dbReference type="InterPro" id="IPR029063">
    <property type="entry name" value="SAM-dependent_MTases_sf"/>
</dbReference>
<organism evidence="6">
    <name type="scientific">Cladocopium goreaui</name>
    <dbReference type="NCBI Taxonomy" id="2562237"/>
    <lineage>
        <taxon>Eukaryota</taxon>
        <taxon>Sar</taxon>
        <taxon>Alveolata</taxon>
        <taxon>Dinophyceae</taxon>
        <taxon>Suessiales</taxon>
        <taxon>Symbiodiniaceae</taxon>
        <taxon>Cladocopium</taxon>
    </lineage>
</organism>